<accession>A0A0F9NHH2</accession>
<organism evidence="1">
    <name type="scientific">marine sediment metagenome</name>
    <dbReference type="NCBI Taxonomy" id="412755"/>
    <lineage>
        <taxon>unclassified sequences</taxon>
        <taxon>metagenomes</taxon>
        <taxon>ecological metagenomes</taxon>
    </lineage>
</organism>
<dbReference type="EMBL" id="LAZR01004142">
    <property type="protein sequence ID" value="KKN11372.1"/>
    <property type="molecule type" value="Genomic_DNA"/>
</dbReference>
<protein>
    <submittedName>
        <fullName evidence="1">Uncharacterized protein</fullName>
    </submittedName>
</protein>
<sequence length="74" mass="8660">MSKIVLLKLKGEEVLKQYAKFNQTLRAVELELSHKLKTAVEIDYVYDTELEIVVNKIAYLYNSTNKKLTKRTIK</sequence>
<gene>
    <name evidence="1" type="ORF">LCGC14_1027120</name>
</gene>
<reference evidence="1" key="1">
    <citation type="journal article" date="2015" name="Nature">
        <title>Complex archaea that bridge the gap between prokaryotes and eukaryotes.</title>
        <authorList>
            <person name="Spang A."/>
            <person name="Saw J.H."/>
            <person name="Jorgensen S.L."/>
            <person name="Zaremba-Niedzwiedzka K."/>
            <person name="Martijn J."/>
            <person name="Lind A.E."/>
            <person name="van Eijk R."/>
            <person name="Schleper C."/>
            <person name="Guy L."/>
            <person name="Ettema T.J."/>
        </authorList>
    </citation>
    <scope>NUCLEOTIDE SEQUENCE</scope>
</reference>
<comment type="caution">
    <text evidence="1">The sequence shown here is derived from an EMBL/GenBank/DDBJ whole genome shotgun (WGS) entry which is preliminary data.</text>
</comment>
<evidence type="ECO:0000313" key="1">
    <source>
        <dbReference type="EMBL" id="KKN11372.1"/>
    </source>
</evidence>
<name>A0A0F9NHH2_9ZZZZ</name>
<dbReference type="AlphaFoldDB" id="A0A0F9NHH2"/>
<proteinExistence type="predicted"/>